<dbReference type="OrthoDB" id="7699631at2759"/>
<dbReference type="PANTHER" id="PTHR47611:SF3">
    <property type="entry name" value="HAT C-TERMINAL DIMERISATION DOMAIN-CONTAINING PROTEIN"/>
    <property type="match status" value="1"/>
</dbReference>
<dbReference type="InterPro" id="IPR008906">
    <property type="entry name" value="HATC_C_dom"/>
</dbReference>
<name>A0A4C1WUR5_EUMVA</name>
<reference evidence="2 3" key="1">
    <citation type="journal article" date="2019" name="Commun. Biol.">
        <title>The bagworm genome reveals a unique fibroin gene that provides high tensile strength.</title>
        <authorList>
            <person name="Kono N."/>
            <person name="Nakamura H."/>
            <person name="Ohtoshi R."/>
            <person name="Tomita M."/>
            <person name="Numata K."/>
            <person name="Arakawa K."/>
        </authorList>
    </citation>
    <scope>NUCLEOTIDE SEQUENCE [LARGE SCALE GENOMIC DNA]</scope>
</reference>
<keyword evidence="3" id="KW-1185">Reference proteome</keyword>
<protein>
    <submittedName>
        <fullName evidence="2">Zinc finger BED domain-containing protein 4</fullName>
    </submittedName>
</protein>
<evidence type="ECO:0000313" key="2">
    <source>
        <dbReference type="EMBL" id="GBP54633.1"/>
    </source>
</evidence>
<accession>A0A4C1WUR5</accession>
<dbReference type="AlphaFoldDB" id="A0A4C1WUR5"/>
<evidence type="ECO:0000259" key="1">
    <source>
        <dbReference type="Pfam" id="PF05699"/>
    </source>
</evidence>
<dbReference type="STRING" id="151549.A0A4C1WUR5"/>
<gene>
    <name evidence="2" type="primary">Zbed4</name>
    <name evidence="2" type="ORF">EVAR_35895_1</name>
</gene>
<dbReference type="GO" id="GO:0046983">
    <property type="term" value="F:protein dimerization activity"/>
    <property type="evidence" value="ECO:0007669"/>
    <property type="project" value="InterPro"/>
</dbReference>
<dbReference type="EMBL" id="BGZK01000651">
    <property type="protein sequence ID" value="GBP54633.1"/>
    <property type="molecule type" value="Genomic_DNA"/>
</dbReference>
<dbReference type="Pfam" id="PF05699">
    <property type="entry name" value="Dimer_Tnp_hAT"/>
    <property type="match status" value="1"/>
</dbReference>
<proteinExistence type="predicted"/>
<evidence type="ECO:0000313" key="3">
    <source>
        <dbReference type="Proteomes" id="UP000299102"/>
    </source>
</evidence>
<feature type="domain" description="HAT C-terminal dimerisation" evidence="1">
    <location>
        <begin position="36"/>
        <end position="114"/>
    </location>
</feature>
<dbReference type="InterPro" id="IPR012337">
    <property type="entry name" value="RNaseH-like_sf"/>
</dbReference>
<comment type="caution">
    <text evidence="2">The sequence shown here is derived from an EMBL/GenBank/DDBJ whole genome shotgun (WGS) entry which is preliminary data.</text>
</comment>
<dbReference type="Proteomes" id="UP000299102">
    <property type="component" value="Unassembled WGS sequence"/>
</dbReference>
<dbReference type="PANTHER" id="PTHR47611">
    <property type="entry name" value="HAT DIMERISATION DOMAIN, C-TERMINAL"/>
    <property type="match status" value="1"/>
</dbReference>
<sequence length="121" mass="13815">MTSLTDTSDSDIEDEDDIPLIGYQNPIHLLIRKSITEYLAEKHVTNNVDPLTRWKVNKQRYGLLSPIARQCLVTPPTSVPSERMFSGAGIIYTPHRNRLEGKKASKLLFLKYNIPLLKFDC</sequence>
<organism evidence="2 3">
    <name type="scientific">Eumeta variegata</name>
    <name type="common">Bagworm moth</name>
    <name type="synonym">Eumeta japonica</name>
    <dbReference type="NCBI Taxonomy" id="151549"/>
    <lineage>
        <taxon>Eukaryota</taxon>
        <taxon>Metazoa</taxon>
        <taxon>Ecdysozoa</taxon>
        <taxon>Arthropoda</taxon>
        <taxon>Hexapoda</taxon>
        <taxon>Insecta</taxon>
        <taxon>Pterygota</taxon>
        <taxon>Neoptera</taxon>
        <taxon>Endopterygota</taxon>
        <taxon>Lepidoptera</taxon>
        <taxon>Glossata</taxon>
        <taxon>Ditrysia</taxon>
        <taxon>Tineoidea</taxon>
        <taxon>Psychidae</taxon>
        <taxon>Oiketicinae</taxon>
        <taxon>Eumeta</taxon>
    </lineage>
</organism>
<dbReference type="SUPFAM" id="SSF53098">
    <property type="entry name" value="Ribonuclease H-like"/>
    <property type="match status" value="1"/>
</dbReference>